<feature type="transmembrane region" description="Helical" evidence="1">
    <location>
        <begin position="92"/>
        <end position="114"/>
    </location>
</feature>
<comment type="caution">
    <text evidence="2">The sequence shown here is derived from an EMBL/GenBank/DDBJ whole genome shotgun (WGS) entry which is preliminary data.</text>
</comment>
<sequence length="128" mass="15113">MIWTEELLLKGAKSFVFYYLSFPEPTSHFPFPQFRLSITLLFTIRRKTEKKKGPFLCFLIITFSTSRLLYLHRNKPLIFFRIFLINVVKSSFVNCDSLVIIILLFVFFFFLTYIPSPLSGYLGEFVGE</sequence>
<evidence type="ECO:0000313" key="3">
    <source>
        <dbReference type="Proteomes" id="UP001359559"/>
    </source>
</evidence>
<proteinExistence type="predicted"/>
<name>A0AAN9IUQ7_CLITE</name>
<dbReference type="AlphaFoldDB" id="A0AAN9IUQ7"/>
<dbReference type="EMBL" id="JAYKXN010000005">
    <property type="protein sequence ID" value="KAK7286529.1"/>
    <property type="molecule type" value="Genomic_DNA"/>
</dbReference>
<evidence type="ECO:0000256" key="1">
    <source>
        <dbReference type="SAM" id="Phobius"/>
    </source>
</evidence>
<dbReference type="Proteomes" id="UP001359559">
    <property type="component" value="Unassembled WGS sequence"/>
</dbReference>
<accession>A0AAN9IUQ7</accession>
<keyword evidence="3" id="KW-1185">Reference proteome</keyword>
<gene>
    <name evidence="2" type="ORF">RJT34_21584</name>
</gene>
<protein>
    <submittedName>
        <fullName evidence="2">Uncharacterized protein</fullName>
    </submittedName>
</protein>
<feature type="transmembrane region" description="Helical" evidence="1">
    <location>
        <begin position="53"/>
        <end position="71"/>
    </location>
</feature>
<reference evidence="2 3" key="1">
    <citation type="submission" date="2024-01" db="EMBL/GenBank/DDBJ databases">
        <title>The genomes of 5 underutilized Papilionoideae crops provide insights into root nodulation and disease resistance.</title>
        <authorList>
            <person name="Yuan L."/>
        </authorList>
    </citation>
    <scope>NUCLEOTIDE SEQUENCE [LARGE SCALE GENOMIC DNA]</scope>
    <source>
        <strain evidence="2">LY-2023</strain>
        <tissue evidence="2">Leaf</tissue>
    </source>
</reference>
<keyword evidence="1" id="KW-1133">Transmembrane helix</keyword>
<keyword evidence="1" id="KW-0472">Membrane</keyword>
<organism evidence="2 3">
    <name type="scientific">Clitoria ternatea</name>
    <name type="common">Butterfly pea</name>
    <dbReference type="NCBI Taxonomy" id="43366"/>
    <lineage>
        <taxon>Eukaryota</taxon>
        <taxon>Viridiplantae</taxon>
        <taxon>Streptophyta</taxon>
        <taxon>Embryophyta</taxon>
        <taxon>Tracheophyta</taxon>
        <taxon>Spermatophyta</taxon>
        <taxon>Magnoliopsida</taxon>
        <taxon>eudicotyledons</taxon>
        <taxon>Gunneridae</taxon>
        <taxon>Pentapetalae</taxon>
        <taxon>rosids</taxon>
        <taxon>fabids</taxon>
        <taxon>Fabales</taxon>
        <taxon>Fabaceae</taxon>
        <taxon>Papilionoideae</taxon>
        <taxon>50 kb inversion clade</taxon>
        <taxon>NPAAA clade</taxon>
        <taxon>indigoferoid/millettioid clade</taxon>
        <taxon>Phaseoleae</taxon>
        <taxon>Clitoria</taxon>
    </lineage>
</organism>
<keyword evidence="1" id="KW-0812">Transmembrane</keyword>
<evidence type="ECO:0000313" key="2">
    <source>
        <dbReference type="EMBL" id="KAK7286529.1"/>
    </source>
</evidence>